<reference evidence="3 4" key="1">
    <citation type="submission" date="2019-03" db="EMBL/GenBank/DDBJ databases">
        <title>Genomic Encyclopedia of Type Strains, Phase IV (KMG-IV): sequencing the most valuable type-strain genomes for metagenomic binning, comparative biology and taxonomic classification.</title>
        <authorList>
            <person name="Goeker M."/>
        </authorList>
    </citation>
    <scope>NUCLEOTIDE SEQUENCE [LARGE SCALE GENOMIC DNA]</scope>
    <source>
        <strain evidence="3 4">DSM 103428</strain>
    </source>
</reference>
<evidence type="ECO:0000313" key="4">
    <source>
        <dbReference type="Proteomes" id="UP000295210"/>
    </source>
</evidence>
<gene>
    <name evidence="3" type="ORF">C7378_2481</name>
</gene>
<evidence type="ECO:0000313" key="3">
    <source>
        <dbReference type="EMBL" id="TCK71860.1"/>
    </source>
</evidence>
<protein>
    <recommendedName>
        <fullName evidence="5">Type IV secretion system protein VirB10</fullName>
    </recommendedName>
</protein>
<comment type="caution">
    <text evidence="3">The sequence shown here is derived from an EMBL/GenBank/DDBJ whole genome shotgun (WGS) entry which is preliminary data.</text>
</comment>
<dbReference type="EMBL" id="SMGK01000004">
    <property type="protein sequence ID" value="TCK71860.1"/>
    <property type="molecule type" value="Genomic_DNA"/>
</dbReference>
<evidence type="ECO:0000256" key="2">
    <source>
        <dbReference type="SAM" id="SignalP"/>
    </source>
</evidence>
<feature type="compositionally biased region" description="Low complexity" evidence="1">
    <location>
        <begin position="59"/>
        <end position="81"/>
    </location>
</feature>
<dbReference type="AlphaFoldDB" id="A0A4R1L494"/>
<feature type="region of interest" description="Disordered" evidence="1">
    <location>
        <begin position="34"/>
        <end position="83"/>
    </location>
</feature>
<dbReference type="Proteomes" id="UP000295210">
    <property type="component" value="Unassembled WGS sequence"/>
</dbReference>
<accession>A0A4R1L494</accession>
<organism evidence="3 4">
    <name type="scientific">Acidipila rosea</name>
    <dbReference type="NCBI Taxonomy" id="768535"/>
    <lineage>
        <taxon>Bacteria</taxon>
        <taxon>Pseudomonadati</taxon>
        <taxon>Acidobacteriota</taxon>
        <taxon>Terriglobia</taxon>
        <taxon>Terriglobales</taxon>
        <taxon>Acidobacteriaceae</taxon>
        <taxon>Acidipila</taxon>
    </lineage>
</organism>
<feature type="chain" id="PRO_5020657496" description="Type IV secretion system protein VirB10" evidence="2">
    <location>
        <begin position="33"/>
        <end position="296"/>
    </location>
</feature>
<evidence type="ECO:0008006" key="5">
    <source>
        <dbReference type="Google" id="ProtNLM"/>
    </source>
</evidence>
<keyword evidence="2" id="KW-0732">Signal</keyword>
<proteinExistence type="predicted"/>
<keyword evidence="4" id="KW-1185">Reference proteome</keyword>
<feature type="signal peptide" evidence="2">
    <location>
        <begin position="1"/>
        <end position="32"/>
    </location>
</feature>
<sequence length="296" mass="30659">MRILMWKRASVTPSDFAAIALLLASAGVSIQAQQMAPTPSPDAALKESLPDAPSTHALPSSQADTPAQQQSSSSQSEPTQALVPSNPNVFVTVLENTLLRVRTDQPLSSRYSKGGQPVLFTLSEDVIVDNMLVIPRGATIHGEVVGAKKAGTLTGSPDLILRLTSLDLGKQSYPLYAYQFRVEGTSKSKPTETKIKGGAVIGAIVGGVFSGSAKGETTAVGKLAGMGTGAALGAGVGALTSAATPGPTVTLPAESQMDFYLASPISVKPLMEKEAARLSQGFRRGEPVLYVRGDTP</sequence>
<evidence type="ECO:0000256" key="1">
    <source>
        <dbReference type="SAM" id="MobiDB-lite"/>
    </source>
</evidence>
<name>A0A4R1L494_9BACT</name>